<dbReference type="PANTHER" id="PTHR33420:SF12">
    <property type="entry name" value="FIMBRIN-LIKE PROTEIN FIMI-RELATED"/>
    <property type="match status" value="1"/>
</dbReference>
<evidence type="ECO:0000256" key="3">
    <source>
        <dbReference type="ARBA" id="ARBA00022729"/>
    </source>
</evidence>
<dbReference type="Proteomes" id="UP000540485">
    <property type="component" value="Unassembled WGS sequence"/>
</dbReference>
<dbReference type="InterPro" id="IPR036937">
    <property type="entry name" value="Adhesion_dom_fimbrial_sf"/>
</dbReference>
<gene>
    <name evidence="8" type="ORF">G4A38_11550</name>
    <name evidence="7" type="ORF">G4A47_11780</name>
</gene>
<protein>
    <submittedName>
        <fullName evidence="8">Fimbrial protein</fullName>
    </submittedName>
</protein>
<dbReference type="SUPFAM" id="SSF49401">
    <property type="entry name" value="Bacterial adhesins"/>
    <property type="match status" value="1"/>
</dbReference>
<sequence>MQRKGNKLLIQLCSAILLFFTTSWYALANECYIESNAEGPYDMVINPTPFSIQTRMVDAPEEIAFATWDSHINLRGDKIGCKSLGSNTSSVHFLNTADASLLSTYTTSRGDALLKTTVPGIVYSVELVCKSCGAAEELDLYLPAQSGADNHTDNASAKWAYEYSDDSWYLRFRFFWTPEFKPQTGVSEGTAMPGKIASWYIGNNDQPWINFFVDTSSVHFYVDEPTCQTVALAQDQGNVSGNQVTLGNSYVSEVKNGLTREIPFSIRAEYCYASKITVKLKAANKPSDGTLVGKTTGSASGVAVKVNSTYDNSKVLLKADGSNAVDYNFAIWSNNLLNFPFTAQLVPDGSGNAVGVGTFSGNATFSFTYE</sequence>
<evidence type="ECO:0000256" key="1">
    <source>
        <dbReference type="ARBA" id="ARBA00004561"/>
    </source>
</evidence>
<feature type="signal peptide" evidence="5">
    <location>
        <begin position="1"/>
        <end position="28"/>
    </location>
</feature>
<dbReference type="EMBL" id="JABUPJ010000011">
    <property type="protein sequence ID" value="NYQ39240.1"/>
    <property type="molecule type" value="Genomic_DNA"/>
</dbReference>
<evidence type="ECO:0000313" key="8">
    <source>
        <dbReference type="EMBL" id="NYQ39240.1"/>
    </source>
</evidence>
<evidence type="ECO:0000256" key="5">
    <source>
        <dbReference type="SAM" id="SignalP"/>
    </source>
</evidence>
<feature type="domain" description="Fimbrial-type adhesion" evidence="6">
    <location>
        <begin position="238"/>
        <end position="369"/>
    </location>
</feature>
<dbReference type="InterPro" id="IPR000259">
    <property type="entry name" value="Adhesion_dom_fimbrial"/>
</dbReference>
<dbReference type="PANTHER" id="PTHR33420">
    <property type="entry name" value="FIMBRIAL SUBUNIT ELFA-RELATED"/>
    <property type="match status" value="1"/>
</dbReference>
<evidence type="ECO:0000256" key="2">
    <source>
        <dbReference type="ARBA" id="ARBA00006671"/>
    </source>
</evidence>
<dbReference type="GO" id="GO:0009289">
    <property type="term" value="C:pilus"/>
    <property type="evidence" value="ECO:0007669"/>
    <property type="project" value="UniProtKB-SubCell"/>
</dbReference>
<evidence type="ECO:0000313" key="7">
    <source>
        <dbReference type="EMBL" id="NYP85881.1"/>
    </source>
</evidence>
<dbReference type="EMBL" id="JABUPU010000013">
    <property type="protein sequence ID" value="NYP85881.1"/>
    <property type="molecule type" value="Genomic_DNA"/>
</dbReference>
<dbReference type="RefSeq" id="WP_033802961.1">
    <property type="nucleotide sequence ID" value="NZ_BGIB01000018.1"/>
</dbReference>
<proteinExistence type="inferred from homology"/>
<name>A0A0K4GNP9_ECOLX</name>
<comment type="subcellular location">
    <subcellularLocation>
        <location evidence="1">Fimbrium</location>
    </subcellularLocation>
</comment>
<keyword evidence="4" id="KW-0281">Fimbrium</keyword>
<accession>A0A0K4GNP9</accession>
<comment type="caution">
    <text evidence="8">The sequence shown here is derived from an EMBL/GenBank/DDBJ whole genome shotgun (WGS) entry which is preliminary data.</text>
</comment>
<dbReference type="Gene3D" id="2.60.40.1090">
    <property type="entry name" value="Fimbrial-type adhesion domain"/>
    <property type="match status" value="1"/>
</dbReference>
<dbReference type="GO" id="GO:0043709">
    <property type="term" value="P:cell adhesion involved in single-species biofilm formation"/>
    <property type="evidence" value="ECO:0007669"/>
    <property type="project" value="TreeGrafter"/>
</dbReference>
<dbReference type="InterPro" id="IPR050263">
    <property type="entry name" value="Bact_Fimbrial_Adh_Pro"/>
</dbReference>
<feature type="chain" id="PRO_5014232114" evidence="5">
    <location>
        <begin position="29"/>
        <end position="370"/>
    </location>
</feature>
<dbReference type="AlphaFoldDB" id="A0A0K4GNP9"/>
<dbReference type="InterPro" id="IPR008966">
    <property type="entry name" value="Adhesion_dom_sf"/>
</dbReference>
<keyword evidence="3 5" id="KW-0732">Signal</keyword>
<reference evidence="8 9" key="1">
    <citation type="journal article" date="2020" name="J. Appl. Microbiol.">
        <title>Genetic characterization of Shigatoxigenic and enteropathogenic Escherichia coli O80:H2 from diarrheic and septicemic calves and relatedness to human Shigatoxigenic E. coli O80:H2.</title>
        <authorList>
            <person name="Habets A."/>
            <person name="Crombe F."/>
            <person name="Nakamura K."/>
            <person name="Guerin V."/>
            <person name="De Rauw K."/>
            <person name="Pierard D."/>
            <person name="Saulmont M."/>
            <person name="Hayashi T."/>
            <person name="Mainil J.G."/>
            <person name="Thiry D."/>
        </authorList>
    </citation>
    <scope>NUCLEOTIDE SEQUENCE [LARGE SCALE GENOMIC DNA]</scope>
    <source>
        <strain evidence="8">EH3306</strain>
        <strain evidence="7 9">EH3307</strain>
    </source>
</reference>
<dbReference type="Pfam" id="PF00419">
    <property type="entry name" value="Fimbrial"/>
    <property type="match status" value="1"/>
</dbReference>
<evidence type="ECO:0000256" key="4">
    <source>
        <dbReference type="ARBA" id="ARBA00023263"/>
    </source>
</evidence>
<organism evidence="8">
    <name type="scientific">Escherichia coli</name>
    <dbReference type="NCBI Taxonomy" id="562"/>
    <lineage>
        <taxon>Bacteria</taxon>
        <taxon>Pseudomonadati</taxon>
        <taxon>Pseudomonadota</taxon>
        <taxon>Gammaproteobacteria</taxon>
        <taxon>Enterobacterales</taxon>
        <taxon>Enterobacteriaceae</taxon>
        <taxon>Escherichia</taxon>
    </lineage>
</organism>
<dbReference type="Proteomes" id="UP000517067">
    <property type="component" value="Unassembled WGS sequence"/>
</dbReference>
<evidence type="ECO:0000313" key="9">
    <source>
        <dbReference type="Proteomes" id="UP000517067"/>
    </source>
</evidence>
<evidence type="ECO:0000259" key="6">
    <source>
        <dbReference type="Pfam" id="PF00419"/>
    </source>
</evidence>
<comment type="similarity">
    <text evidence="2">Belongs to the fimbrial protein family.</text>
</comment>